<feature type="compositionally biased region" description="Basic and acidic residues" evidence="2">
    <location>
        <begin position="1"/>
        <end position="23"/>
    </location>
</feature>
<protein>
    <submittedName>
        <fullName evidence="4">DNA-protecting protein DprA</fullName>
    </submittedName>
</protein>
<dbReference type="Pfam" id="PF02481">
    <property type="entry name" value="DNA_processg_A"/>
    <property type="match status" value="1"/>
</dbReference>
<sequence length="425" mass="44819">MTAASPRDRACEESAQAHERLASDARGTSDAASSADRMARITWSLLAEPSDDVAHSTCTVHGVREGLEILARGDLDAVEHALRILPVHDPTAPRAQRMDRRAAAAAGLSRWKEREGRIDARSVLDRAAGQGMRVIVPGDAQWPAGLDDLGLAAPFCLWAHGPGDPARLADERAIAMVGSRASTPYGEDCASSMAAQLAAEGSTVLSGGAYGIDAAAHRGALAAGGPTIAVLAGGLDRLYPRGNDQLLRAIRERHVLLSEAPPGTAPTRWRFLARNRLIAALARIVVVVEAAWRSGALSTARHAGAIEPPRTVAALPGPVTSAASAGCHRLVRDGQAVLVTEAQEIRELLPHSAPAGDSSFAQQDELDLLDPADRHVLDAVPPRSRITIDRLASEVGRRESELMAALGRLDALGHVRITGEKVGRR</sequence>
<evidence type="ECO:0000313" key="4">
    <source>
        <dbReference type="EMBL" id="MBK0332702.1"/>
    </source>
</evidence>
<organism evidence="4 5">
    <name type="scientific">Brachybacterium halotolerans</name>
    <dbReference type="NCBI Taxonomy" id="2795215"/>
    <lineage>
        <taxon>Bacteria</taxon>
        <taxon>Bacillati</taxon>
        <taxon>Actinomycetota</taxon>
        <taxon>Actinomycetes</taxon>
        <taxon>Micrococcales</taxon>
        <taxon>Dermabacteraceae</taxon>
        <taxon>Brachybacterium</taxon>
    </lineage>
</organism>
<evidence type="ECO:0000256" key="1">
    <source>
        <dbReference type="ARBA" id="ARBA00006525"/>
    </source>
</evidence>
<name>A0ABS1BDH8_9MICO</name>
<dbReference type="Proteomes" id="UP000612352">
    <property type="component" value="Unassembled WGS sequence"/>
</dbReference>
<evidence type="ECO:0000259" key="3">
    <source>
        <dbReference type="Pfam" id="PF02481"/>
    </source>
</evidence>
<dbReference type="InterPro" id="IPR057666">
    <property type="entry name" value="DrpA_SLOG"/>
</dbReference>
<dbReference type="SUPFAM" id="SSF102405">
    <property type="entry name" value="MCP/YpsA-like"/>
    <property type="match status" value="1"/>
</dbReference>
<dbReference type="NCBIfam" id="TIGR00732">
    <property type="entry name" value="dprA"/>
    <property type="match status" value="1"/>
</dbReference>
<keyword evidence="5" id="KW-1185">Reference proteome</keyword>
<reference evidence="4 5" key="1">
    <citation type="submission" date="2020-12" db="EMBL/GenBank/DDBJ databases">
        <title>Brachybacterium sp. MASK1Z-5, whole genome shotgun sequence.</title>
        <authorList>
            <person name="Tuo L."/>
        </authorList>
    </citation>
    <scope>NUCLEOTIDE SEQUENCE [LARGE SCALE GENOMIC DNA]</scope>
    <source>
        <strain evidence="4 5">MASK1Z-5</strain>
    </source>
</reference>
<dbReference type="InterPro" id="IPR003488">
    <property type="entry name" value="DprA"/>
</dbReference>
<evidence type="ECO:0000256" key="2">
    <source>
        <dbReference type="SAM" id="MobiDB-lite"/>
    </source>
</evidence>
<accession>A0ABS1BDH8</accession>
<feature type="domain" description="Smf/DprA SLOG" evidence="3">
    <location>
        <begin position="134"/>
        <end position="348"/>
    </location>
</feature>
<dbReference type="Gene3D" id="3.40.50.450">
    <property type="match status" value="1"/>
</dbReference>
<comment type="similarity">
    <text evidence="1">Belongs to the DprA/Smf family.</text>
</comment>
<gene>
    <name evidence="4" type="primary">dprA</name>
    <name evidence="4" type="ORF">I8D64_14975</name>
</gene>
<comment type="caution">
    <text evidence="4">The sequence shown here is derived from an EMBL/GenBank/DDBJ whole genome shotgun (WGS) entry which is preliminary data.</text>
</comment>
<evidence type="ECO:0000313" key="5">
    <source>
        <dbReference type="Proteomes" id="UP000612352"/>
    </source>
</evidence>
<dbReference type="PANTHER" id="PTHR43022">
    <property type="entry name" value="PROTEIN SMF"/>
    <property type="match status" value="1"/>
</dbReference>
<feature type="region of interest" description="Disordered" evidence="2">
    <location>
        <begin position="1"/>
        <end position="33"/>
    </location>
</feature>
<dbReference type="PANTHER" id="PTHR43022:SF1">
    <property type="entry name" value="PROTEIN SMF"/>
    <property type="match status" value="1"/>
</dbReference>
<proteinExistence type="inferred from homology"/>
<dbReference type="EMBL" id="JAEDAJ010000012">
    <property type="protein sequence ID" value="MBK0332702.1"/>
    <property type="molecule type" value="Genomic_DNA"/>
</dbReference>